<proteinExistence type="predicted"/>
<accession>A0ABV8GNV7</accession>
<sequence>MRLQDIRLVALDADRATLIAFLDATPPWSLVTTGRDRVVYSFDSKRTLASLVDLPADDDPAYVEEDREMCATAATEINAFQLGLPLGTPREAVRRLIEIINLSSDRDPDMWYARRSLADIHAVATGREATR</sequence>
<keyword evidence="2" id="KW-1185">Reference proteome</keyword>
<evidence type="ECO:0000313" key="1">
    <source>
        <dbReference type="EMBL" id="MFC4014649.1"/>
    </source>
</evidence>
<evidence type="ECO:0000313" key="2">
    <source>
        <dbReference type="Proteomes" id="UP001595851"/>
    </source>
</evidence>
<protein>
    <recommendedName>
        <fullName evidence="3">Immunity protein 35 domain-containing protein</fullName>
    </recommendedName>
</protein>
<gene>
    <name evidence="1" type="ORF">ACFOY2_46015</name>
</gene>
<reference evidence="2" key="1">
    <citation type="journal article" date="2019" name="Int. J. Syst. Evol. Microbiol.">
        <title>The Global Catalogue of Microorganisms (GCM) 10K type strain sequencing project: providing services to taxonomists for standard genome sequencing and annotation.</title>
        <authorList>
            <consortium name="The Broad Institute Genomics Platform"/>
            <consortium name="The Broad Institute Genome Sequencing Center for Infectious Disease"/>
            <person name="Wu L."/>
            <person name="Ma J."/>
        </authorList>
    </citation>
    <scope>NUCLEOTIDE SEQUENCE [LARGE SCALE GENOMIC DNA]</scope>
    <source>
        <strain evidence="2">TBRC 1276</strain>
    </source>
</reference>
<comment type="caution">
    <text evidence="1">The sequence shown here is derived from an EMBL/GenBank/DDBJ whole genome shotgun (WGS) entry which is preliminary data.</text>
</comment>
<dbReference type="EMBL" id="JBHSBI010000036">
    <property type="protein sequence ID" value="MFC4014649.1"/>
    <property type="molecule type" value="Genomic_DNA"/>
</dbReference>
<evidence type="ECO:0008006" key="3">
    <source>
        <dbReference type="Google" id="ProtNLM"/>
    </source>
</evidence>
<name>A0ABV8GNV7_9ACTN</name>
<organism evidence="1 2">
    <name type="scientific">Nonomuraea purpurea</name>
    <dbReference type="NCBI Taxonomy" id="1849276"/>
    <lineage>
        <taxon>Bacteria</taxon>
        <taxon>Bacillati</taxon>
        <taxon>Actinomycetota</taxon>
        <taxon>Actinomycetes</taxon>
        <taxon>Streptosporangiales</taxon>
        <taxon>Streptosporangiaceae</taxon>
        <taxon>Nonomuraea</taxon>
    </lineage>
</organism>
<dbReference type="Proteomes" id="UP001595851">
    <property type="component" value="Unassembled WGS sequence"/>
</dbReference>
<dbReference type="RefSeq" id="WP_379534484.1">
    <property type="nucleotide sequence ID" value="NZ_JBHSBI010000036.1"/>
</dbReference>